<gene>
    <name evidence="2" type="ORF">BofuT4_uP049710.1</name>
</gene>
<sequence>MTMARQKHPLIGDPRLLEPMCGQSLTPAAPDRMKVR</sequence>
<dbReference type="HOGENOM" id="CLU_3359548_0_0_1"/>
<feature type="region of interest" description="Disordered" evidence="1">
    <location>
        <begin position="1"/>
        <end position="36"/>
    </location>
</feature>
<dbReference type="InParanoid" id="G2XZR6"/>
<name>G2XZR6_BOTF4</name>
<evidence type="ECO:0000313" key="3">
    <source>
        <dbReference type="Proteomes" id="UP000008177"/>
    </source>
</evidence>
<protein>
    <submittedName>
        <fullName evidence="2">Uncharacterized protein</fullName>
    </submittedName>
</protein>
<organism evidence="2 3">
    <name type="scientific">Botryotinia fuckeliana (strain T4)</name>
    <name type="common">Noble rot fungus</name>
    <name type="synonym">Botrytis cinerea</name>
    <dbReference type="NCBI Taxonomy" id="999810"/>
    <lineage>
        <taxon>Eukaryota</taxon>
        <taxon>Fungi</taxon>
        <taxon>Dikarya</taxon>
        <taxon>Ascomycota</taxon>
        <taxon>Pezizomycotina</taxon>
        <taxon>Leotiomycetes</taxon>
        <taxon>Helotiales</taxon>
        <taxon>Sclerotiniaceae</taxon>
        <taxon>Botrytis</taxon>
    </lineage>
</organism>
<dbReference type="Proteomes" id="UP000008177">
    <property type="component" value="Unplaced contigs"/>
</dbReference>
<dbReference type="AlphaFoldDB" id="G2XZR6"/>
<reference evidence="3" key="1">
    <citation type="journal article" date="2011" name="PLoS Genet.">
        <title>Genomic analysis of the necrotrophic fungal pathogens Sclerotinia sclerotiorum and Botrytis cinerea.</title>
        <authorList>
            <person name="Amselem J."/>
            <person name="Cuomo C.A."/>
            <person name="van Kan J.A."/>
            <person name="Viaud M."/>
            <person name="Benito E.P."/>
            <person name="Couloux A."/>
            <person name="Coutinho P.M."/>
            <person name="de Vries R.P."/>
            <person name="Dyer P.S."/>
            <person name="Fillinger S."/>
            <person name="Fournier E."/>
            <person name="Gout L."/>
            <person name="Hahn M."/>
            <person name="Kohn L."/>
            <person name="Lapalu N."/>
            <person name="Plummer K.M."/>
            <person name="Pradier J.M."/>
            <person name="Quevillon E."/>
            <person name="Sharon A."/>
            <person name="Simon A."/>
            <person name="ten Have A."/>
            <person name="Tudzynski B."/>
            <person name="Tudzynski P."/>
            <person name="Wincker P."/>
            <person name="Andrew M."/>
            <person name="Anthouard V."/>
            <person name="Beever R.E."/>
            <person name="Beffa R."/>
            <person name="Benoit I."/>
            <person name="Bouzid O."/>
            <person name="Brault B."/>
            <person name="Chen Z."/>
            <person name="Choquer M."/>
            <person name="Collemare J."/>
            <person name="Cotton P."/>
            <person name="Danchin E.G."/>
            <person name="Da Silva C."/>
            <person name="Gautier A."/>
            <person name="Giraud C."/>
            <person name="Giraud T."/>
            <person name="Gonzalez C."/>
            <person name="Grossetete S."/>
            <person name="Guldener U."/>
            <person name="Henrissat B."/>
            <person name="Howlett B.J."/>
            <person name="Kodira C."/>
            <person name="Kretschmer M."/>
            <person name="Lappartient A."/>
            <person name="Leroch M."/>
            <person name="Levis C."/>
            <person name="Mauceli E."/>
            <person name="Neuveglise C."/>
            <person name="Oeser B."/>
            <person name="Pearson M."/>
            <person name="Poulain J."/>
            <person name="Poussereau N."/>
            <person name="Quesneville H."/>
            <person name="Rascle C."/>
            <person name="Schumacher J."/>
            <person name="Segurens B."/>
            <person name="Sexton A."/>
            <person name="Silva E."/>
            <person name="Sirven C."/>
            <person name="Soanes D.M."/>
            <person name="Talbot N.J."/>
            <person name="Templeton M."/>
            <person name="Yandava C."/>
            <person name="Yarden O."/>
            <person name="Zeng Q."/>
            <person name="Rollins J.A."/>
            <person name="Lebrun M.H."/>
            <person name="Dickman M."/>
        </authorList>
    </citation>
    <scope>NUCLEOTIDE SEQUENCE [LARGE SCALE GENOMIC DNA]</scope>
    <source>
        <strain evidence="3">T4</strain>
    </source>
</reference>
<dbReference type="EMBL" id="FQ790278">
    <property type="protein sequence ID" value="CCD45953.1"/>
    <property type="molecule type" value="Genomic_DNA"/>
</dbReference>
<proteinExistence type="predicted"/>
<evidence type="ECO:0000256" key="1">
    <source>
        <dbReference type="SAM" id="MobiDB-lite"/>
    </source>
</evidence>
<evidence type="ECO:0000313" key="2">
    <source>
        <dbReference type="EMBL" id="CCD45953.1"/>
    </source>
</evidence>
<accession>G2XZR6</accession>